<dbReference type="Gene3D" id="1.10.10.60">
    <property type="entry name" value="Homeodomain-like"/>
    <property type="match status" value="1"/>
</dbReference>
<dbReference type="InterPro" id="IPR001647">
    <property type="entry name" value="HTH_TetR"/>
</dbReference>
<evidence type="ECO:0000256" key="4">
    <source>
        <dbReference type="PROSITE-ProRule" id="PRU00335"/>
    </source>
</evidence>
<evidence type="ECO:0000256" key="1">
    <source>
        <dbReference type="ARBA" id="ARBA00023015"/>
    </source>
</evidence>
<keyword evidence="3" id="KW-0804">Transcription</keyword>
<dbReference type="SUPFAM" id="SSF46689">
    <property type="entry name" value="Homeodomain-like"/>
    <property type="match status" value="1"/>
</dbReference>
<feature type="DNA-binding region" description="H-T-H motif" evidence="4">
    <location>
        <begin position="41"/>
        <end position="60"/>
    </location>
</feature>
<organism evidence="6 7">
    <name type="scientific">Streptomonospora nanhaiensis</name>
    <dbReference type="NCBI Taxonomy" id="1323731"/>
    <lineage>
        <taxon>Bacteria</taxon>
        <taxon>Bacillati</taxon>
        <taxon>Actinomycetota</taxon>
        <taxon>Actinomycetes</taxon>
        <taxon>Streptosporangiales</taxon>
        <taxon>Nocardiopsidaceae</taxon>
        <taxon>Streptomonospora</taxon>
    </lineage>
</organism>
<comment type="caution">
    <text evidence="6">The sequence shown here is derived from an EMBL/GenBank/DDBJ whole genome shotgun (WGS) entry which is preliminary data.</text>
</comment>
<dbReference type="RefSeq" id="WP_308118411.1">
    <property type="nucleotide sequence ID" value="NZ_JACCFO010000001.1"/>
</dbReference>
<dbReference type="SUPFAM" id="SSF48498">
    <property type="entry name" value="Tetracyclin repressor-like, C-terminal domain"/>
    <property type="match status" value="1"/>
</dbReference>
<evidence type="ECO:0000259" key="5">
    <source>
        <dbReference type="PROSITE" id="PS50977"/>
    </source>
</evidence>
<dbReference type="Gene3D" id="1.10.357.10">
    <property type="entry name" value="Tetracycline Repressor, domain 2"/>
    <property type="match status" value="1"/>
</dbReference>
<dbReference type="InterPro" id="IPR011075">
    <property type="entry name" value="TetR_C"/>
</dbReference>
<dbReference type="Proteomes" id="UP000575985">
    <property type="component" value="Unassembled WGS sequence"/>
</dbReference>
<evidence type="ECO:0000313" key="6">
    <source>
        <dbReference type="EMBL" id="NYI97545.1"/>
    </source>
</evidence>
<evidence type="ECO:0000256" key="2">
    <source>
        <dbReference type="ARBA" id="ARBA00023125"/>
    </source>
</evidence>
<dbReference type="Pfam" id="PF00440">
    <property type="entry name" value="TetR_N"/>
    <property type="match status" value="1"/>
</dbReference>
<feature type="domain" description="HTH tetR-type" evidence="5">
    <location>
        <begin position="18"/>
        <end position="78"/>
    </location>
</feature>
<dbReference type="GO" id="GO:0003700">
    <property type="term" value="F:DNA-binding transcription factor activity"/>
    <property type="evidence" value="ECO:0007669"/>
    <property type="project" value="TreeGrafter"/>
</dbReference>
<proteinExistence type="predicted"/>
<evidence type="ECO:0000313" key="7">
    <source>
        <dbReference type="Proteomes" id="UP000575985"/>
    </source>
</evidence>
<name>A0A853BS39_9ACTN</name>
<keyword evidence="1" id="KW-0805">Transcription regulation</keyword>
<sequence length="207" mass="22800">MSDDGEARRPGATRRRGEELVHAIHDAAIEELLAVGVDRMTMEGIARRAATAKTSLYRRWPSPHEVLVDAFLRVFPQEEPSPSTDDLRGDLVRALRMMRDWMSTLGARAVAEVVTARDRHPELVEAVYARVFGERGGRFTQTVLLHYAEHGVVDPARLTPVVLDIGEALIIKYGLDHDHSVPPDDAYIDAVVDQAILPALGLPPGGD</sequence>
<reference evidence="6 7" key="1">
    <citation type="submission" date="2020-07" db="EMBL/GenBank/DDBJ databases">
        <title>Sequencing the genomes of 1000 actinobacteria strains.</title>
        <authorList>
            <person name="Klenk H.-P."/>
        </authorList>
    </citation>
    <scope>NUCLEOTIDE SEQUENCE [LARGE SCALE GENOMIC DNA]</scope>
    <source>
        <strain evidence="6 7">DSM 45927</strain>
    </source>
</reference>
<dbReference type="EMBL" id="JACCFO010000001">
    <property type="protein sequence ID" value="NYI97545.1"/>
    <property type="molecule type" value="Genomic_DNA"/>
</dbReference>
<keyword evidence="2 4" id="KW-0238">DNA-binding</keyword>
<dbReference type="InterPro" id="IPR009057">
    <property type="entry name" value="Homeodomain-like_sf"/>
</dbReference>
<protein>
    <submittedName>
        <fullName evidence="6">AcrR family transcriptional regulator</fullName>
    </submittedName>
</protein>
<evidence type="ECO:0000256" key="3">
    <source>
        <dbReference type="ARBA" id="ARBA00023163"/>
    </source>
</evidence>
<dbReference type="InterPro" id="IPR036271">
    <property type="entry name" value="Tet_transcr_reg_TetR-rel_C_sf"/>
</dbReference>
<dbReference type="PANTHER" id="PTHR30055:SF225">
    <property type="entry name" value="TRANSCRIPTIONAL REGULATORY PROTEIN-RELATED"/>
    <property type="match status" value="1"/>
</dbReference>
<dbReference type="Pfam" id="PF16859">
    <property type="entry name" value="TetR_C_11"/>
    <property type="match status" value="1"/>
</dbReference>
<keyword evidence="7" id="KW-1185">Reference proteome</keyword>
<dbReference type="AlphaFoldDB" id="A0A853BS39"/>
<dbReference type="GO" id="GO:0000976">
    <property type="term" value="F:transcription cis-regulatory region binding"/>
    <property type="evidence" value="ECO:0007669"/>
    <property type="project" value="TreeGrafter"/>
</dbReference>
<dbReference type="PANTHER" id="PTHR30055">
    <property type="entry name" value="HTH-TYPE TRANSCRIPTIONAL REGULATOR RUTR"/>
    <property type="match status" value="1"/>
</dbReference>
<dbReference type="PROSITE" id="PS50977">
    <property type="entry name" value="HTH_TETR_2"/>
    <property type="match status" value="1"/>
</dbReference>
<dbReference type="InterPro" id="IPR050109">
    <property type="entry name" value="HTH-type_TetR-like_transc_reg"/>
</dbReference>
<accession>A0A853BS39</accession>
<gene>
    <name evidence="6" type="ORF">HNR12_003822</name>
</gene>